<dbReference type="GO" id="GO:0016887">
    <property type="term" value="F:ATP hydrolysis activity"/>
    <property type="evidence" value="ECO:0007669"/>
    <property type="project" value="InterPro"/>
</dbReference>
<reference evidence="5" key="1">
    <citation type="submission" date="2020-04" db="EMBL/GenBank/DDBJ databases">
        <authorList>
            <person name="Zhang T."/>
        </authorList>
    </citation>
    <scope>NUCLEOTIDE SEQUENCE</scope>
    <source>
        <strain evidence="5">HKST-UBA14</strain>
    </source>
</reference>
<dbReference type="CDD" id="cd00782">
    <property type="entry name" value="MutL_Trans"/>
    <property type="match status" value="1"/>
</dbReference>
<dbReference type="NCBIfam" id="TIGR00585">
    <property type="entry name" value="mutl"/>
    <property type="match status" value="1"/>
</dbReference>
<keyword evidence="5" id="KW-0255">Endonuclease</keyword>
<dbReference type="SUPFAM" id="SSF54211">
    <property type="entry name" value="Ribosomal protein S5 domain 2-like"/>
    <property type="match status" value="1"/>
</dbReference>
<dbReference type="EMBL" id="JAGQLK010000189">
    <property type="protein sequence ID" value="MCA9383959.1"/>
    <property type="molecule type" value="Genomic_DNA"/>
</dbReference>
<feature type="non-terminal residue" evidence="5">
    <location>
        <position position="344"/>
    </location>
</feature>
<dbReference type="InterPro" id="IPR020568">
    <property type="entry name" value="Ribosomal_Su5_D2-typ_SF"/>
</dbReference>
<proteinExistence type="inferred from homology"/>
<dbReference type="Proteomes" id="UP000783287">
    <property type="component" value="Unassembled WGS sequence"/>
</dbReference>
<reference evidence="5" key="2">
    <citation type="journal article" date="2021" name="Microbiome">
        <title>Successional dynamics and alternative stable states in a saline activated sludge microbial community over 9 years.</title>
        <authorList>
            <person name="Wang Y."/>
            <person name="Ye J."/>
            <person name="Ju F."/>
            <person name="Liu L."/>
            <person name="Boyd J.A."/>
            <person name="Deng Y."/>
            <person name="Parks D.H."/>
            <person name="Jiang X."/>
            <person name="Yin X."/>
            <person name="Woodcroft B.J."/>
            <person name="Tyson G.W."/>
            <person name="Hugenholtz P."/>
            <person name="Polz M.F."/>
            <person name="Zhang T."/>
        </authorList>
    </citation>
    <scope>NUCLEOTIDE SEQUENCE</scope>
    <source>
        <strain evidence="5">HKST-UBA14</strain>
    </source>
</reference>
<comment type="caution">
    <text evidence="5">The sequence shown here is derived from an EMBL/GenBank/DDBJ whole genome shotgun (WGS) entry which is preliminary data.</text>
</comment>
<evidence type="ECO:0000313" key="6">
    <source>
        <dbReference type="Proteomes" id="UP000783287"/>
    </source>
</evidence>
<comment type="similarity">
    <text evidence="1">Belongs to the DNA mismatch repair MutL/HexB family.</text>
</comment>
<dbReference type="GO" id="GO:0005524">
    <property type="term" value="F:ATP binding"/>
    <property type="evidence" value="ECO:0007669"/>
    <property type="project" value="InterPro"/>
</dbReference>
<keyword evidence="5" id="KW-0378">Hydrolase</keyword>
<dbReference type="GO" id="GO:0030983">
    <property type="term" value="F:mismatched DNA binding"/>
    <property type="evidence" value="ECO:0007669"/>
    <property type="project" value="InterPro"/>
</dbReference>
<gene>
    <name evidence="5" type="primary">mutL</name>
    <name evidence="5" type="ORF">KC909_06380</name>
</gene>
<feature type="domain" description="DNA mismatch repair protein S5" evidence="4">
    <location>
        <begin position="208"/>
        <end position="325"/>
    </location>
</feature>
<dbReference type="InterPro" id="IPR014762">
    <property type="entry name" value="DNA_mismatch_repair_CS"/>
</dbReference>
<protein>
    <submittedName>
        <fullName evidence="5">DNA mismatch repair endonuclease MutL</fullName>
    </submittedName>
</protein>
<keyword evidence="5" id="KW-0540">Nuclease</keyword>
<dbReference type="InterPro" id="IPR038973">
    <property type="entry name" value="MutL/Mlh/Pms-like"/>
</dbReference>
<evidence type="ECO:0000256" key="1">
    <source>
        <dbReference type="ARBA" id="ARBA00006082"/>
    </source>
</evidence>
<dbReference type="InterPro" id="IPR002099">
    <property type="entry name" value="MutL/Mlh/PMS"/>
</dbReference>
<organism evidence="5 6">
    <name type="scientific">Candidatus Dojkabacteria bacterium</name>
    <dbReference type="NCBI Taxonomy" id="2099670"/>
    <lineage>
        <taxon>Bacteria</taxon>
        <taxon>Candidatus Dojkabacteria</taxon>
    </lineage>
</organism>
<evidence type="ECO:0000256" key="2">
    <source>
        <dbReference type="ARBA" id="ARBA00022763"/>
    </source>
</evidence>
<dbReference type="AlphaFoldDB" id="A0A955L6K0"/>
<dbReference type="CDD" id="cd16926">
    <property type="entry name" value="HATPase_MutL-MLH-PMS-like"/>
    <property type="match status" value="1"/>
</dbReference>
<dbReference type="InterPro" id="IPR013507">
    <property type="entry name" value="DNA_mismatch_S5_2-like"/>
</dbReference>
<keyword evidence="3" id="KW-0234">DNA repair</keyword>
<accession>A0A955L6K0</accession>
<dbReference type="PROSITE" id="PS00058">
    <property type="entry name" value="DNA_MISMATCH_REPAIR_1"/>
    <property type="match status" value="1"/>
</dbReference>
<dbReference type="GO" id="GO:0140664">
    <property type="term" value="F:ATP-dependent DNA damage sensor activity"/>
    <property type="evidence" value="ECO:0007669"/>
    <property type="project" value="InterPro"/>
</dbReference>
<dbReference type="FunFam" id="3.30.565.10:FF:000003">
    <property type="entry name" value="DNA mismatch repair endonuclease MutL"/>
    <property type="match status" value="1"/>
</dbReference>
<name>A0A955L6K0_9BACT</name>
<dbReference type="GO" id="GO:0004519">
    <property type="term" value="F:endonuclease activity"/>
    <property type="evidence" value="ECO:0007669"/>
    <property type="project" value="UniProtKB-KW"/>
</dbReference>
<dbReference type="GO" id="GO:0006298">
    <property type="term" value="P:mismatch repair"/>
    <property type="evidence" value="ECO:0007669"/>
    <property type="project" value="InterPro"/>
</dbReference>
<evidence type="ECO:0000256" key="3">
    <source>
        <dbReference type="ARBA" id="ARBA00023204"/>
    </source>
</evidence>
<dbReference type="SUPFAM" id="SSF55874">
    <property type="entry name" value="ATPase domain of HSP90 chaperone/DNA topoisomerase II/histidine kinase"/>
    <property type="match status" value="1"/>
</dbReference>
<sequence length="344" mass="38074">MGIINVLSNDLINKIAAGEVVERPASVVKELVENSIDASATEITVKINKGGLELIEVIDNGSGMDSSDAELAFVQHATSKINKEEDLNKILSMGFRGEALASIASVSEAKIHTYDGKSEPILASQENSSIKISSGSGRKQGTTVTVRNIFIKIPARRKFLKSESTEYRHIQDMLINLALSNPLIAFTLVKDGKESFKYGKTKQLEDRITQIFPQVENKLIKIIYDSPDLKLSGFIGHPSTSRRDRTQQYIFINGRPIKDHLISKAVKEGYRTSLMNDKHPIFFINININPELVDVNIHPRKQEVKFSNSGIIFQAAKNATSKALEIELQSNLNKSFTGPSSTTM</sequence>
<dbReference type="PANTHER" id="PTHR10073">
    <property type="entry name" value="DNA MISMATCH REPAIR PROTEIN MLH, PMS, MUTL"/>
    <property type="match status" value="1"/>
</dbReference>
<dbReference type="Pfam" id="PF13589">
    <property type="entry name" value="HATPase_c_3"/>
    <property type="match status" value="1"/>
</dbReference>
<dbReference type="Gene3D" id="3.30.230.10">
    <property type="match status" value="1"/>
</dbReference>
<keyword evidence="2" id="KW-0227">DNA damage</keyword>
<dbReference type="InterPro" id="IPR036890">
    <property type="entry name" value="HATPase_C_sf"/>
</dbReference>
<evidence type="ECO:0000313" key="5">
    <source>
        <dbReference type="EMBL" id="MCA9383959.1"/>
    </source>
</evidence>
<dbReference type="Gene3D" id="3.30.565.10">
    <property type="entry name" value="Histidine kinase-like ATPase, C-terminal domain"/>
    <property type="match status" value="1"/>
</dbReference>
<dbReference type="SMART" id="SM01340">
    <property type="entry name" value="DNA_mis_repair"/>
    <property type="match status" value="1"/>
</dbReference>
<evidence type="ECO:0000259" key="4">
    <source>
        <dbReference type="SMART" id="SM01340"/>
    </source>
</evidence>
<dbReference type="PANTHER" id="PTHR10073:SF12">
    <property type="entry name" value="DNA MISMATCH REPAIR PROTEIN MLH1"/>
    <property type="match status" value="1"/>
</dbReference>
<dbReference type="Pfam" id="PF01119">
    <property type="entry name" value="DNA_mis_repair"/>
    <property type="match status" value="1"/>
</dbReference>
<dbReference type="InterPro" id="IPR014721">
    <property type="entry name" value="Ribsml_uS5_D2-typ_fold_subgr"/>
</dbReference>
<dbReference type="GO" id="GO:0032300">
    <property type="term" value="C:mismatch repair complex"/>
    <property type="evidence" value="ECO:0007669"/>
    <property type="project" value="InterPro"/>
</dbReference>